<gene>
    <name evidence="1" type="ORF">F6X38_07225</name>
</gene>
<evidence type="ECO:0000313" key="2">
    <source>
        <dbReference type="Proteomes" id="UP000432089"/>
    </source>
</evidence>
<keyword evidence="2" id="KW-1185">Reference proteome</keyword>
<dbReference type="AlphaFoldDB" id="A0A7V7PR39"/>
<name>A0A7V7PR39_9HYPH</name>
<protein>
    <submittedName>
        <fullName evidence="1">Uncharacterized protein</fullName>
    </submittedName>
</protein>
<sequence>MPNSSPGDLGVNLPQPLHKLEPIALPNTELGGLPQPELSLPALPAYAPQNSVAANPLARTRRLHLDARLVKDGAKLPSGLVWRLFSPIPGVDGKLALIASAKGGSADFEIPAGSYLMHVGLGRAGVTKRIDIGGPASNEDIVLDAGGLRMNARVGANGAIPPDKLRFDVYSDEVVESDRRLIAGDVDANSVVALNAGSYQIVSHYGDENAEVHGEVKIEAGKVTDVTLQHSAAQLTMKLLRDKGGEAIADTAWQVMTGDGDLVEERVGAFPSMVLAEGNYLVVAKNRDKTYQRDFTVEAGKNADVELLTTDVLPAQDSDQGSGD</sequence>
<comment type="caution">
    <text evidence="1">The sequence shown here is derived from an EMBL/GenBank/DDBJ whole genome shotgun (WGS) entry which is preliminary data.</text>
</comment>
<dbReference type="EMBL" id="VZDO01000004">
    <property type="protein sequence ID" value="KAB0680951.1"/>
    <property type="molecule type" value="Genomic_DNA"/>
</dbReference>
<evidence type="ECO:0000313" key="1">
    <source>
        <dbReference type="EMBL" id="KAB0680951.1"/>
    </source>
</evidence>
<dbReference type="Proteomes" id="UP000432089">
    <property type="component" value="Unassembled WGS sequence"/>
</dbReference>
<reference evidence="1 2" key="1">
    <citation type="submission" date="2019-09" db="EMBL/GenBank/DDBJ databases">
        <title>YIM 132180 draft genome.</title>
        <authorList>
            <person name="Zhang K."/>
        </authorList>
    </citation>
    <scope>NUCLEOTIDE SEQUENCE [LARGE SCALE GENOMIC DNA]</scope>
    <source>
        <strain evidence="1 2">YIM 132180</strain>
    </source>
</reference>
<accession>A0A7V7PR39</accession>
<organism evidence="1 2">
    <name type="scientific">Plantimonas leprariae</name>
    <dbReference type="NCBI Taxonomy" id="2615207"/>
    <lineage>
        <taxon>Bacteria</taxon>
        <taxon>Pseudomonadati</taxon>
        <taxon>Pseudomonadota</taxon>
        <taxon>Alphaproteobacteria</taxon>
        <taxon>Hyphomicrobiales</taxon>
        <taxon>Aurantimonadaceae</taxon>
        <taxon>Plantimonas</taxon>
    </lineage>
</organism>
<proteinExistence type="predicted"/>